<dbReference type="EMBL" id="JAAHFQ010000148">
    <property type="protein sequence ID" value="NER27915.1"/>
    <property type="molecule type" value="Genomic_DNA"/>
</dbReference>
<gene>
    <name evidence="1" type="ORF">F6J89_09830</name>
</gene>
<reference evidence="1" key="1">
    <citation type="submission" date="2019-11" db="EMBL/GenBank/DDBJ databases">
        <title>Genomic insights into an expanded diversity of filamentous marine cyanobacteria reveals the extraordinary biosynthetic potential of Moorea and Okeania.</title>
        <authorList>
            <person name="Ferreira Leao T."/>
            <person name="Wang M."/>
            <person name="Moss N."/>
            <person name="Da Silva R."/>
            <person name="Sanders J."/>
            <person name="Nurk S."/>
            <person name="Gurevich A."/>
            <person name="Humphrey G."/>
            <person name="Reher R."/>
            <person name="Zhu Q."/>
            <person name="Belda-Ferre P."/>
            <person name="Glukhov E."/>
            <person name="Rex R."/>
            <person name="Dorrestein P.C."/>
            <person name="Knight R."/>
            <person name="Pevzner P."/>
            <person name="Gerwick W.H."/>
            <person name="Gerwick L."/>
        </authorList>
    </citation>
    <scope>NUCLEOTIDE SEQUENCE</scope>
    <source>
        <strain evidence="1">SIO1C4</strain>
    </source>
</reference>
<evidence type="ECO:0000313" key="1">
    <source>
        <dbReference type="EMBL" id="NER27915.1"/>
    </source>
</evidence>
<evidence type="ECO:0008006" key="2">
    <source>
        <dbReference type="Google" id="ProtNLM"/>
    </source>
</evidence>
<proteinExistence type="predicted"/>
<dbReference type="AlphaFoldDB" id="A0A6B3NAJ1"/>
<accession>A0A6B3NAJ1</accession>
<comment type="caution">
    <text evidence="1">The sequence shown here is derived from an EMBL/GenBank/DDBJ whole genome shotgun (WGS) entry which is preliminary data.</text>
</comment>
<protein>
    <recommendedName>
        <fullName evidence="2">Transposase</fullName>
    </recommendedName>
</protein>
<name>A0A6B3NAJ1_9CYAN</name>
<sequence>MTRSGAVSPAVAKTIKRKAKKKQKVGEAVRTDKWKLHPTELQHQYCLLTVSEYRKFVRALIGIAYTHWHQMVDMSNKERLAFVETLIHPTAKRPSVKYEYFKKAKHKSVLKFPSYLRRAAIDNAIGQVSSFVTRYRTWQSGIGNRRDTKPPRLTADTDVYPALYHGRRSGHST</sequence>
<organism evidence="1">
    <name type="scientific">Symploca sp. SIO1C4</name>
    <dbReference type="NCBI Taxonomy" id="2607765"/>
    <lineage>
        <taxon>Bacteria</taxon>
        <taxon>Bacillati</taxon>
        <taxon>Cyanobacteriota</taxon>
        <taxon>Cyanophyceae</taxon>
        <taxon>Coleofasciculales</taxon>
        <taxon>Coleofasciculaceae</taxon>
        <taxon>Symploca</taxon>
    </lineage>
</organism>